<reference evidence="3" key="1">
    <citation type="submission" date="2017-06" db="EMBL/GenBank/DDBJ databases">
        <title>Whole genome sequence of Laribacter hongkongensis LHGZ1.</title>
        <authorList>
            <person name="Chen D."/>
            <person name="Wu H."/>
            <person name="Chen J."/>
        </authorList>
    </citation>
    <scope>NUCLEOTIDE SEQUENCE [LARGE SCALE GENOMIC DNA]</scope>
    <source>
        <strain evidence="3">LHGZ1</strain>
    </source>
</reference>
<dbReference type="EMBL" id="CP022115">
    <property type="protein sequence ID" value="ASJ22902.1"/>
    <property type="molecule type" value="Genomic_DNA"/>
</dbReference>
<dbReference type="OrthoDB" id="9787650at2"/>
<protein>
    <submittedName>
        <fullName evidence="2">HemX</fullName>
    </submittedName>
</protein>
<sequence>MTDTPTSAPARPHRLNLALLVALAALAATGWQWYDTRQLLHTAELDLARKVATADGMSQSAKAAQAQTRQTLDQLSARLAQTETRVNESAGQYATLQSMYLELTRNREDWQQAEVEHALTIASQQLALAGNVKAAISGLEAIDARLASIDKPQYIALRRAISADLIQLKALPHIDRVGLAVRLDQLMAGIDHLPLMVDAHRIETTRPVAGGKPAATPAAAPALETLPPWQQFGRELWQGFSSLIRIQRMDKPDALLLTPEQRFFLRENLKLRLLDARLALLANEGSTYHADLTAAADYARRYFDTQTPATAAWLKQVEDLANSPVTLEPPELTATLKAAQALNQAPPVAPVTGGQS</sequence>
<proteinExistence type="predicted"/>
<dbReference type="InterPro" id="IPR007470">
    <property type="entry name" value="HemX"/>
</dbReference>
<dbReference type="Proteomes" id="UP000197424">
    <property type="component" value="Chromosome"/>
</dbReference>
<accession>A0A248LE54</accession>
<dbReference type="Pfam" id="PF04375">
    <property type="entry name" value="HemX"/>
    <property type="match status" value="1"/>
</dbReference>
<name>A0A248LE54_9NEIS</name>
<organism evidence="2 3">
    <name type="scientific">Laribacter hongkongensis</name>
    <dbReference type="NCBI Taxonomy" id="168471"/>
    <lineage>
        <taxon>Bacteria</taxon>
        <taxon>Pseudomonadati</taxon>
        <taxon>Pseudomonadota</taxon>
        <taxon>Betaproteobacteria</taxon>
        <taxon>Neisseriales</taxon>
        <taxon>Aquaspirillaceae</taxon>
        <taxon>Laribacter</taxon>
    </lineage>
</organism>
<feature type="coiled-coil region" evidence="1">
    <location>
        <begin position="65"/>
        <end position="92"/>
    </location>
</feature>
<keyword evidence="1" id="KW-0175">Coiled coil</keyword>
<evidence type="ECO:0000313" key="2">
    <source>
        <dbReference type="EMBL" id="ASJ22902.1"/>
    </source>
</evidence>
<evidence type="ECO:0000256" key="1">
    <source>
        <dbReference type="SAM" id="Coils"/>
    </source>
</evidence>
<evidence type="ECO:0000313" key="3">
    <source>
        <dbReference type="Proteomes" id="UP000197424"/>
    </source>
</evidence>
<dbReference type="PANTHER" id="PTHR38043">
    <property type="entry name" value="PROTEIN HEMX"/>
    <property type="match status" value="1"/>
</dbReference>
<dbReference type="PANTHER" id="PTHR38043:SF1">
    <property type="entry name" value="PROTEIN HEMX"/>
    <property type="match status" value="1"/>
</dbReference>
<dbReference type="AlphaFoldDB" id="A0A248LE54"/>
<dbReference type="RefSeq" id="WP_088859797.1">
    <property type="nucleotide sequence ID" value="NZ_CP022115.1"/>
</dbReference>
<gene>
    <name evidence="2" type="primary">hemX</name>
    <name evidence="2" type="ORF">LHGZ1_0071</name>
</gene>